<dbReference type="AlphaFoldDB" id="A0A1G7W6B6"/>
<keyword evidence="9" id="KW-1185">Reference proteome</keyword>
<dbReference type="Gene3D" id="3.40.50.1980">
    <property type="entry name" value="Nitrogenase molybdenum iron protein domain"/>
    <property type="match status" value="2"/>
</dbReference>
<name>A0A1G7W6B6_9VIBR</name>
<dbReference type="GO" id="GO:1901678">
    <property type="term" value="P:iron coordination entity transport"/>
    <property type="evidence" value="ECO:0007669"/>
    <property type="project" value="UniProtKB-ARBA"/>
</dbReference>
<evidence type="ECO:0000313" key="9">
    <source>
        <dbReference type="Proteomes" id="UP000198854"/>
    </source>
</evidence>
<reference evidence="8 9" key="1">
    <citation type="submission" date="2016-10" db="EMBL/GenBank/DDBJ databases">
        <authorList>
            <person name="de Groot N.N."/>
        </authorList>
    </citation>
    <scope>NUCLEOTIDE SEQUENCE [LARGE SCALE GENOMIC DNA]</scope>
    <source>
        <strain evidence="8 9">CGMCC 1.10228</strain>
    </source>
</reference>
<dbReference type="GO" id="GO:0030288">
    <property type="term" value="C:outer membrane-bounded periplasmic space"/>
    <property type="evidence" value="ECO:0007669"/>
    <property type="project" value="TreeGrafter"/>
</dbReference>
<dbReference type="CDD" id="cd01146">
    <property type="entry name" value="FhuD"/>
    <property type="match status" value="1"/>
</dbReference>
<dbReference type="EMBL" id="FNDD01000001">
    <property type="protein sequence ID" value="SDG67483.1"/>
    <property type="molecule type" value="Genomic_DNA"/>
</dbReference>
<dbReference type="SUPFAM" id="SSF53807">
    <property type="entry name" value="Helical backbone' metal receptor"/>
    <property type="match status" value="1"/>
</dbReference>
<dbReference type="PANTHER" id="PTHR30532:SF1">
    <property type="entry name" value="IRON(3+)-HYDROXAMATE-BINDING PROTEIN FHUD"/>
    <property type="match status" value="1"/>
</dbReference>
<keyword evidence="3" id="KW-0813">Transport</keyword>
<protein>
    <submittedName>
        <fullName evidence="8">Iron complex transport system substrate-binding protein</fullName>
    </submittedName>
</protein>
<keyword evidence="5 6" id="KW-0732">Signal</keyword>
<evidence type="ECO:0000256" key="3">
    <source>
        <dbReference type="ARBA" id="ARBA00022448"/>
    </source>
</evidence>
<dbReference type="PRINTS" id="PR01715">
    <property type="entry name" value="FERRIBNDNGPP"/>
</dbReference>
<dbReference type="PANTHER" id="PTHR30532">
    <property type="entry name" value="IRON III DICITRATE-BINDING PERIPLASMIC PROTEIN"/>
    <property type="match status" value="1"/>
</dbReference>
<comment type="similarity">
    <text evidence="2">Belongs to the bacterial solute-binding protein 8 family.</text>
</comment>
<dbReference type="InterPro" id="IPR002491">
    <property type="entry name" value="ABC_transptr_periplasmic_BD"/>
</dbReference>
<dbReference type="OrthoDB" id="6160519at2"/>
<dbReference type="Pfam" id="PF01497">
    <property type="entry name" value="Peripla_BP_2"/>
    <property type="match status" value="1"/>
</dbReference>
<dbReference type="Proteomes" id="UP000198854">
    <property type="component" value="Unassembled WGS sequence"/>
</dbReference>
<gene>
    <name evidence="8" type="ORF">SAMN04488136_101210</name>
</gene>
<evidence type="ECO:0000256" key="4">
    <source>
        <dbReference type="ARBA" id="ARBA00022496"/>
    </source>
</evidence>
<dbReference type="RefSeq" id="WP_093268458.1">
    <property type="nucleotide sequence ID" value="NZ_FNDD01000001.1"/>
</dbReference>
<sequence length="310" mass="34476">MRITVKFLGKAVTSLVLAFCWVLSAQADGFKVVDSLGEQMLPAMPTRPAVLDWDLFEQVVELGVTPVAGTDMDSYQDWVVKPAIPAATQPVGTRGEPNLEKIAALKPDVILVTKSQQDLIPRLKQIAPVLFYTNFSAKDDEAEVAIQQFKQLAQVFGKQAVAEQKLSALDKRFDELKAQLQDKFGQTMPKTLVMRFANTTSTFIYTDKSMADYVIQRLGLTPAMPLPASKWGIVQKPISDLKNVDGYVLYILPFNEEKKLQKSVLWRAMPFVRMHKVNSVESVWSYGGAMSLQYTAEAITKALLEVAPNS</sequence>
<dbReference type="InterPro" id="IPR051313">
    <property type="entry name" value="Bact_iron-sidero_bind"/>
</dbReference>
<comment type="subcellular location">
    <subcellularLocation>
        <location evidence="1">Cell envelope</location>
    </subcellularLocation>
</comment>
<dbReference type="PROSITE" id="PS50983">
    <property type="entry name" value="FE_B12_PBP"/>
    <property type="match status" value="1"/>
</dbReference>
<keyword evidence="4" id="KW-0406">Ion transport</keyword>
<evidence type="ECO:0000256" key="6">
    <source>
        <dbReference type="SAM" id="SignalP"/>
    </source>
</evidence>
<keyword evidence="4" id="KW-0408">Iron</keyword>
<feature type="domain" description="Fe/B12 periplasmic-binding" evidence="7">
    <location>
        <begin position="47"/>
        <end position="307"/>
    </location>
</feature>
<feature type="signal peptide" evidence="6">
    <location>
        <begin position="1"/>
        <end position="27"/>
    </location>
</feature>
<organism evidence="8 9">
    <name type="scientific">Vibrio xiamenensis</name>
    <dbReference type="NCBI Taxonomy" id="861298"/>
    <lineage>
        <taxon>Bacteria</taxon>
        <taxon>Pseudomonadati</taxon>
        <taxon>Pseudomonadota</taxon>
        <taxon>Gammaproteobacteria</taxon>
        <taxon>Vibrionales</taxon>
        <taxon>Vibrionaceae</taxon>
        <taxon>Vibrio</taxon>
    </lineage>
</organism>
<evidence type="ECO:0000256" key="1">
    <source>
        <dbReference type="ARBA" id="ARBA00004196"/>
    </source>
</evidence>
<evidence type="ECO:0000256" key="2">
    <source>
        <dbReference type="ARBA" id="ARBA00008814"/>
    </source>
</evidence>
<feature type="chain" id="PRO_5011718460" evidence="6">
    <location>
        <begin position="28"/>
        <end position="310"/>
    </location>
</feature>
<proteinExistence type="inferred from homology"/>
<evidence type="ECO:0000256" key="5">
    <source>
        <dbReference type="ARBA" id="ARBA00022729"/>
    </source>
</evidence>
<evidence type="ECO:0000313" key="8">
    <source>
        <dbReference type="EMBL" id="SDG67483.1"/>
    </source>
</evidence>
<evidence type="ECO:0000259" key="7">
    <source>
        <dbReference type="PROSITE" id="PS50983"/>
    </source>
</evidence>
<accession>A0A1G7W6B6</accession>
<dbReference type="STRING" id="861298.SAMN04488136_101210"/>
<keyword evidence="4" id="KW-0410">Iron transport</keyword>